<evidence type="ECO:0000313" key="2">
    <source>
        <dbReference type="EMBL" id="BBB00883.1"/>
    </source>
</evidence>
<dbReference type="InterPro" id="IPR001932">
    <property type="entry name" value="PPM-type_phosphatase-like_dom"/>
</dbReference>
<accession>A0A7U3UY41</accession>
<reference evidence="2 3" key="2">
    <citation type="journal article" date="2011" name="J. Antibiot.">
        <title>Furaquinocins I and J: novel polyketide isoprenoid hybrid compounds from Streptomyces reveromyceticus SN-593.</title>
        <authorList>
            <person name="Panthee S."/>
            <person name="Takahashi S."/>
            <person name="Takagi H."/>
            <person name="Nogawa T."/>
            <person name="Oowada E."/>
            <person name="Uramoto M."/>
            <person name="Osada H."/>
        </authorList>
    </citation>
    <scope>NUCLEOTIDE SEQUENCE [LARGE SCALE GENOMIC DNA]</scope>
    <source>
        <strain evidence="2 3">SN-593</strain>
    </source>
</reference>
<name>A0A7U3UY41_9ACTN</name>
<protein>
    <recommendedName>
        <fullName evidence="1">PPM-type phosphatase domain-containing protein</fullName>
    </recommendedName>
</protein>
<reference evidence="2 3" key="4">
    <citation type="journal article" date="2020" name="Sci. Rep.">
        <title>beta-carboline chemical signals induce reveromycin production through a LuxR family regulator in Streptomyces sp. SN-593.</title>
        <authorList>
            <person name="Panthee S."/>
            <person name="Kito N."/>
            <person name="Hayashi T."/>
            <person name="Shimizu T."/>
            <person name="Ishikawa J."/>
            <person name="Hamamoto H."/>
            <person name="Osada H."/>
            <person name="Takahashi S."/>
        </authorList>
    </citation>
    <scope>NUCLEOTIDE SEQUENCE [LARGE SCALE GENOMIC DNA]</scope>
    <source>
        <strain evidence="2 3">SN-593</strain>
    </source>
</reference>
<reference evidence="2 3" key="1">
    <citation type="journal article" date="2010" name="J. Bacteriol.">
        <title>Biochemical characterization of a novel indole prenyltransferase from Streptomyces sp. SN-593.</title>
        <authorList>
            <person name="Takahashi S."/>
            <person name="Takagi H."/>
            <person name="Toyoda A."/>
            <person name="Uramoto M."/>
            <person name="Nogawa T."/>
            <person name="Ueki M."/>
            <person name="Sakaki Y."/>
            <person name="Osada H."/>
        </authorList>
    </citation>
    <scope>NUCLEOTIDE SEQUENCE [LARGE SCALE GENOMIC DNA]</scope>
    <source>
        <strain evidence="2 3">SN-593</strain>
    </source>
</reference>
<organism evidence="2 3">
    <name type="scientific">Actinacidiphila reveromycinica</name>
    <dbReference type="NCBI Taxonomy" id="659352"/>
    <lineage>
        <taxon>Bacteria</taxon>
        <taxon>Bacillati</taxon>
        <taxon>Actinomycetota</taxon>
        <taxon>Actinomycetes</taxon>
        <taxon>Kitasatosporales</taxon>
        <taxon>Streptomycetaceae</taxon>
        <taxon>Actinacidiphila</taxon>
    </lineage>
</organism>
<dbReference type="InterPro" id="IPR036457">
    <property type="entry name" value="PPM-type-like_dom_sf"/>
</dbReference>
<sequence length="305" mass="32247">MRWAPELPPGWVPAAGPVQVVDEGGTEVGVVGGGPPTYAAEPTAWPEADPDGLDALVPDTVLDGAAYGALTLRTAAVRGDSARYRGQPRRDALLTARFGTGDDGLLLVAMASGARGADDAHRAAQDAVRWIAGAVGRSRARLADDLRAARRGSLKSGLHRLTDRCYGRLRARGEDLGLDEGAYTASVRCLLLPVDPECRVRLFFGVGEGGLFRIREGAWQDLDADPEETSAPFRFRATVAQPGDALLMCSAGLAEPLRGEPELAAHLAGRWGRGRAPGLAAYLADAQTRVKGYADDRTVVTVWDA</sequence>
<dbReference type="SUPFAM" id="SSF81606">
    <property type="entry name" value="PP2C-like"/>
    <property type="match status" value="1"/>
</dbReference>
<keyword evidence="3" id="KW-1185">Reference proteome</keyword>
<dbReference type="AlphaFoldDB" id="A0A7U3UY41"/>
<dbReference type="EMBL" id="AP018365">
    <property type="protein sequence ID" value="BBB00883.1"/>
    <property type="molecule type" value="Genomic_DNA"/>
</dbReference>
<reference evidence="2 3" key="3">
    <citation type="journal article" date="2011" name="Nat. Chem. Biol.">
        <title>Reveromycin A biosynthesis uses RevG and RevJ for stereospecific spiroacetal formation.</title>
        <authorList>
            <person name="Takahashi S."/>
            <person name="Toyoda A."/>
            <person name="Sekiyama Y."/>
            <person name="Takagi H."/>
            <person name="Nogawa T."/>
            <person name="Uramoto M."/>
            <person name="Suzuki R."/>
            <person name="Koshino H."/>
            <person name="Kumano T."/>
            <person name="Panthee S."/>
            <person name="Dairi T."/>
            <person name="Ishikawa J."/>
            <person name="Ikeda H."/>
            <person name="Sakaki Y."/>
            <person name="Osada H."/>
        </authorList>
    </citation>
    <scope>NUCLEOTIDE SEQUENCE [LARGE SCALE GENOMIC DNA]</scope>
    <source>
        <strain evidence="2 3">SN-593</strain>
    </source>
</reference>
<dbReference type="Pfam" id="PF13672">
    <property type="entry name" value="PP2C_2"/>
    <property type="match status" value="1"/>
</dbReference>
<feature type="domain" description="PPM-type phosphatase" evidence="1">
    <location>
        <begin position="78"/>
        <end position="285"/>
    </location>
</feature>
<dbReference type="Proteomes" id="UP000595703">
    <property type="component" value="Chromosome"/>
</dbReference>
<proteinExistence type="predicted"/>
<evidence type="ECO:0000313" key="3">
    <source>
        <dbReference type="Proteomes" id="UP000595703"/>
    </source>
</evidence>
<evidence type="ECO:0000259" key="1">
    <source>
        <dbReference type="Pfam" id="PF13672"/>
    </source>
</evidence>
<gene>
    <name evidence="2" type="ORF">RVR_8069</name>
</gene>
<dbReference type="KEGG" id="arev:RVR_8069"/>